<evidence type="ECO:0000313" key="14">
    <source>
        <dbReference type="EnsemblMetazoa" id="Aqu2.1.04945_001"/>
    </source>
</evidence>
<dbReference type="GO" id="GO:0005737">
    <property type="term" value="C:cytoplasm"/>
    <property type="evidence" value="ECO:0007669"/>
    <property type="project" value="UniProtKB-SubCell"/>
</dbReference>
<evidence type="ECO:0000256" key="6">
    <source>
        <dbReference type="ARBA" id="ARBA00022741"/>
    </source>
</evidence>
<evidence type="ECO:0000313" key="15">
    <source>
        <dbReference type="Proteomes" id="UP000007879"/>
    </source>
</evidence>
<reference evidence="15" key="1">
    <citation type="journal article" date="2010" name="Nature">
        <title>The Amphimedon queenslandica genome and the evolution of animal complexity.</title>
        <authorList>
            <person name="Srivastava M."/>
            <person name="Simakov O."/>
            <person name="Chapman J."/>
            <person name="Fahey B."/>
            <person name="Gauthier M.E."/>
            <person name="Mitros T."/>
            <person name="Richards G.S."/>
            <person name="Conaco C."/>
            <person name="Dacre M."/>
            <person name="Hellsten U."/>
            <person name="Larroux C."/>
            <person name="Putnam N.H."/>
            <person name="Stanke M."/>
            <person name="Adamska M."/>
            <person name="Darling A."/>
            <person name="Degnan S.M."/>
            <person name="Oakley T.H."/>
            <person name="Plachetzki D.C."/>
            <person name="Zhai Y."/>
            <person name="Adamski M."/>
            <person name="Calcino A."/>
            <person name="Cummins S.F."/>
            <person name="Goodstein D.M."/>
            <person name="Harris C."/>
            <person name="Jackson D.J."/>
            <person name="Leys S.P."/>
            <person name="Shu S."/>
            <person name="Woodcroft B.J."/>
            <person name="Vervoort M."/>
            <person name="Kosik K.S."/>
            <person name="Manning G."/>
            <person name="Degnan B.M."/>
            <person name="Rokhsar D.S."/>
        </authorList>
    </citation>
    <scope>NUCLEOTIDE SEQUENCE [LARGE SCALE GENOMIC DNA]</scope>
</reference>
<comment type="similarity">
    <text evidence="2">Belongs to the class-I aminoacyl-tRNA synthetase family.</text>
</comment>
<reference evidence="14" key="2">
    <citation type="submission" date="2017-05" db="UniProtKB">
        <authorList>
            <consortium name="EnsemblMetazoa"/>
        </authorList>
    </citation>
    <scope>IDENTIFICATION</scope>
</reference>
<keyword evidence="15" id="KW-1185">Reference proteome</keyword>
<evidence type="ECO:0000256" key="10">
    <source>
        <dbReference type="ARBA" id="ARBA00032665"/>
    </source>
</evidence>
<keyword evidence="4" id="KW-0963">Cytoplasm</keyword>
<dbReference type="GO" id="GO:0005524">
    <property type="term" value="F:ATP binding"/>
    <property type="evidence" value="ECO:0007669"/>
    <property type="project" value="UniProtKB-KW"/>
</dbReference>
<dbReference type="EnsemblMetazoa" id="Aqu2.1.04945_001">
    <property type="protein sequence ID" value="Aqu2.1.04945_001"/>
    <property type="gene ID" value="Aqu2.1.04945"/>
</dbReference>
<accession>A0A1X7SSF1</accession>
<dbReference type="InParanoid" id="A0A1X7SSF1"/>
<dbReference type="SUPFAM" id="SSF52374">
    <property type="entry name" value="Nucleotidylyl transferase"/>
    <property type="match status" value="1"/>
</dbReference>
<keyword evidence="8" id="KW-0648">Protein biosynthesis</keyword>
<evidence type="ECO:0000256" key="3">
    <source>
        <dbReference type="ARBA" id="ARBA00013165"/>
    </source>
</evidence>
<dbReference type="KEGG" id="aqu:100637107"/>
<dbReference type="InterPro" id="IPR002301">
    <property type="entry name" value="Ile-tRNA-ligase"/>
</dbReference>
<dbReference type="InterPro" id="IPR023586">
    <property type="entry name" value="Ile-tRNA-ligase_type2"/>
</dbReference>
<feature type="domain" description="Aminoacyl-tRNA synthetase class Ia" evidence="13">
    <location>
        <begin position="50"/>
        <end position="280"/>
    </location>
</feature>
<dbReference type="OrthoDB" id="1706657at2759"/>
<proteinExistence type="inferred from homology"/>
<dbReference type="EC" id="6.1.1.5" evidence="3"/>
<dbReference type="Pfam" id="PF00133">
    <property type="entry name" value="tRNA-synt_1"/>
    <property type="match status" value="1"/>
</dbReference>
<dbReference type="InterPro" id="IPR002300">
    <property type="entry name" value="aa-tRNA-synth_Ia"/>
</dbReference>
<evidence type="ECO:0000256" key="7">
    <source>
        <dbReference type="ARBA" id="ARBA00022840"/>
    </source>
</evidence>
<dbReference type="PRINTS" id="PR00984">
    <property type="entry name" value="TRNASYNTHILE"/>
</dbReference>
<dbReference type="GO" id="GO:0002161">
    <property type="term" value="F:aminoacyl-tRNA deacylase activity"/>
    <property type="evidence" value="ECO:0007669"/>
    <property type="project" value="InterPro"/>
</dbReference>
<keyword evidence="6" id="KW-0547">Nucleotide-binding</keyword>
<dbReference type="PANTHER" id="PTHR42780">
    <property type="entry name" value="SOLEUCYL-TRNA SYNTHETASE"/>
    <property type="match status" value="1"/>
</dbReference>
<gene>
    <name evidence="14" type="primary">100637107</name>
</gene>
<keyword evidence="9" id="KW-0030">Aminoacyl-tRNA synthetase</keyword>
<dbReference type="Gene3D" id="3.40.50.620">
    <property type="entry name" value="HUPs"/>
    <property type="match status" value="1"/>
</dbReference>
<evidence type="ECO:0000256" key="5">
    <source>
        <dbReference type="ARBA" id="ARBA00022598"/>
    </source>
</evidence>
<keyword evidence="5" id="KW-0436">Ligase</keyword>
<dbReference type="GO" id="GO:0004822">
    <property type="term" value="F:isoleucine-tRNA ligase activity"/>
    <property type="evidence" value="ECO:0007669"/>
    <property type="project" value="UniProtKB-EC"/>
</dbReference>
<keyword evidence="7" id="KW-0067">ATP-binding</keyword>
<dbReference type="EnsemblMetazoa" id="XM_003391654.3">
    <property type="protein sequence ID" value="XP_003391702.3"/>
    <property type="gene ID" value="LOC100637107"/>
</dbReference>
<name>A0A1X7SSF1_AMPQE</name>
<dbReference type="FunFam" id="3.40.50.620:FF:000050">
    <property type="entry name" value="Isoleucyl-tRNA synthetase,cytoplasmic"/>
    <property type="match status" value="1"/>
</dbReference>
<evidence type="ECO:0000256" key="1">
    <source>
        <dbReference type="ARBA" id="ARBA00004496"/>
    </source>
</evidence>
<comment type="subcellular location">
    <subcellularLocation>
        <location evidence="1">Cytoplasm</location>
    </subcellularLocation>
</comment>
<organism evidence="14">
    <name type="scientific">Amphimedon queenslandica</name>
    <name type="common">Sponge</name>
    <dbReference type="NCBI Taxonomy" id="400682"/>
    <lineage>
        <taxon>Eukaryota</taxon>
        <taxon>Metazoa</taxon>
        <taxon>Porifera</taxon>
        <taxon>Demospongiae</taxon>
        <taxon>Heteroscleromorpha</taxon>
        <taxon>Haplosclerida</taxon>
        <taxon>Niphatidae</taxon>
        <taxon>Amphimedon</taxon>
    </lineage>
</organism>
<evidence type="ECO:0000256" key="12">
    <source>
        <dbReference type="ARBA" id="ARBA00069879"/>
    </source>
</evidence>
<dbReference type="SUPFAM" id="SSF50677">
    <property type="entry name" value="ValRS/IleRS/LeuRS editing domain"/>
    <property type="match status" value="1"/>
</dbReference>
<dbReference type="InterPro" id="IPR014729">
    <property type="entry name" value="Rossmann-like_a/b/a_fold"/>
</dbReference>
<dbReference type="Proteomes" id="UP000007879">
    <property type="component" value="Unassembled WGS sequence"/>
</dbReference>
<dbReference type="CDD" id="cd00818">
    <property type="entry name" value="IleRS_core"/>
    <property type="match status" value="1"/>
</dbReference>
<dbReference type="STRING" id="400682.A0A1X7SSF1"/>
<dbReference type="InterPro" id="IPR009008">
    <property type="entry name" value="Val/Leu/Ile-tRNA-synth_edit"/>
</dbReference>
<dbReference type="GO" id="GO:0006428">
    <property type="term" value="P:isoleucyl-tRNA aminoacylation"/>
    <property type="evidence" value="ECO:0007669"/>
    <property type="project" value="InterPro"/>
</dbReference>
<dbReference type="PANTHER" id="PTHR42780:SF1">
    <property type="entry name" value="ISOLEUCINE--TRNA LIGASE, CYTOPLASMIC"/>
    <property type="match status" value="1"/>
</dbReference>
<evidence type="ECO:0000256" key="11">
    <source>
        <dbReference type="ARBA" id="ARBA00048359"/>
    </source>
</evidence>
<evidence type="ECO:0000256" key="8">
    <source>
        <dbReference type="ARBA" id="ARBA00022917"/>
    </source>
</evidence>
<evidence type="ECO:0000256" key="4">
    <source>
        <dbReference type="ARBA" id="ARBA00022490"/>
    </source>
</evidence>
<comment type="catalytic activity">
    <reaction evidence="11">
        <text>tRNA(Ile) + L-isoleucine + ATP = L-isoleucyl-tRNA(Ile) + AMP + diphosphate</text>
        <dbReference type="Rhea" id="RHEA:11060"/>
        <dbReference type="Rhea" id="RHEA-COMP:9666"/>
        <dbReference type="Rhea" id="RHEA-COMP:9695"/>
        <dbReference type="ChEBI" id="CHEBI:30616"/>
        <dbReference type="ChEBI" id="CHEBI:33019"/>
        <dbReference type="ChEBI" id="CHEBI:58045"/>
        <dbReference type="ChEBI" id="CHEBI:78442"/>
        <dbReference type="ChEBI" id="CHEBI:78528"/>
        <dbReference type="ChEBI" id="CHEBI:456215"/>
        <dbReference type="EC" id="6.1.1.5"/>
    </reaction>
</comment>
<sequence>MPEVTDFAGQYVKDADKAITKLLKVNGRLVHQGTIKHSYPFCWRSETPLIYKAVPSWFVRVESLIEKLLKNNQKCYWVPEFVKDKRFHNWLKDARDWAISRNRYWGTPIPLWVSDDFEEVVCIGSIDELEKYSGVRVTDLHRENVDDITIPSIHGKGVLRRVTEVFDCWFESGSMPYGQSHYPFENKKAFDANFPADFIAEGIDQTRGWFYTLLVVATALFDNPPYKNLIINGLVLAANGQKMSKRLKNYPDPVEIVNKFGADALRLYLINSPVVRAESLKFQEGGVKDVVKDVFLPWFNAYRFFMQNVTRLEK</sequence>
<evidence type="ECO:0000256" key="9">
    <source>
        <dbReference type="ARBA" id="ARBA00023146"/>
    </source>
</evidence>
<protein>
    <recommendedName>
        <fullName evidence="12">Isoleucine--tRNA ligase, cytoplasmic</fullName>
        <ecNumber evidence="3">6.1.1.5</ecNumber>
    </recommendedName>
    <alternativeName>
        <fullName evidence="10">Isoleucyl-tRNA synthetase</fullName>
    </alternativeName>
</protein>
<evidence type="ECO:0000259" key="13">
    <source>
        <dbReference type="Pfam" id="PF00133"/>
    </source>
</evidence>
<dbReference type="AlphaFoldDB" id="A0A1X7SSF1"/>
<evidence type="ECO:0000256" key="2">
    <source>
        <dbReference type="ARBA" id="ARBA00005594"/>
    </source>
</evidence>